<evidence type="ECO:0000313" key="3">
    <source>
        <dbReference type="Proteomes" id="UP000009026"/>
    </source>
</evidence>
<accession>A0A0H4WXX3</accession>
<dbReference type="EMBL" id="CP012109">
    <property type="protein sequence ID" value="AKQ66458.1"/>
    <property type="molecule type" value="Genomic_DNA"/>
</dbReference>
<evidence type="ECO:0000256" key="1">
    <source>
        <dbReference type="SAM" id="MobiDB-lite"/>
    </source>
</evidence>
<dbReference type="AlphaFoldDB" id="A0A0H4WXX3"/>
<dbReference type="KEGG" id="mym:A176_003370"/>
<evidence type="ECO:0000313" key="2">
    <source>
        <dbReference type="EMBL" id="AKQ66458.1"/>
    </source>
</evidence>
<dbReference type="STRING" id="1297742.A176_003370"/>
<gene>
    <name evidence="2" type="ORF">A176_003370</name>
</gene>
<organism evidence="2 3">
    <name type="scientific">Pseudomyxococcus hansupus</name>
    <dbReference type="NCBI Taxonomy" id="1297742"/>
    <lineage>
        <taxon>Bacteria</taxon>
        <taxon>Pseudomonadati</taxon>
        <taxon>Myxococcota</taxon>
        <taxon>Myxococcia</taxon>
        <taxon>Myxococcales</taxon>
        <taxon>Cystobacterineae</taxon>
        <taxon>Myxococcaceae</taxon>
        <taxon>Pseudomyxococcus</taxon>
    </lineage>
</organism>
<reference evidence="2 3" key="1">
    <citation type="journal article" date="2016" name="PLoS ONE">
        <title>Complete Genome Sequence and Comparative Genomics of a Novel Myxobacterium Myxococcus hansupus.</title>
        <authorList>
            <person name="Sharma G."/>
            <person name="Narwani T."/>
            <person name="Subramanian S."/>
        </authorList>
    </citation>
    <scope>NUCLEOTIDE SEQUENCE [LARGE SCALE GENOMIC DNA]</scope>
    <source>
        <strain evidence="3">mixupus</strain>
    </source>
</reference>
<dbReference type="PATRIC" id="fig|1297742.4.peg.3400"/>
<name>A0A0H4WXX3_9BACT</name>
<keyword evidence="3" id="KW-1185">Reference proteome</keyword>
<sequence length="49" mass="5321">MDLHRGSGGDEGRQPERGVSAGPSLRRKRRSARPFDPGTPAPSDRVHGR</sequence>
<proteinExistence type="predicted"/>
<protein>
    <submittedName>
        <fullName evidence="2">Uncharacterized protein</fullName>
    </submittedName>
</protein>
<feature type="compositionally biased region" description="Basic and acidic residues" evidence="1">
    <location>
        <begin position="1"/>
        <end position="16"/>
    </location>
</feature>
<feature type="region of interest" description="Disordered" evidence="1">
    <location>
        <begin position="1"/>
        <end position="49"/>
    </location>
</feature>
<dbReference type="Proteomes" id="UP000009026">
    <property type="component" value="Chromosome"/>
</dbReference>